<protein>
    <recommendedName>
        <fullName evidence="12">Fluoride-specific ion channel FluC</fullName>
    </recommendedName>
</protein>
<dbReference type="EMBL" id="QFFI01000030">
    <property type="protein sequence ID" value="PWG61623.1"/>
    <property type="molecule type" value="Genomic_DNA"/>
</dbReference>
<evidence type="ECO:0000313" key="13">
    <source>
        <dbReference type="EMBL" id="PWG61623.1"/>
    </source>
</evidence>
<evidence type="ECO:0000256" key="6">
    <source>
        <dbReference type="ARBA" id="ARBA00023053"/>
    </source>
</evidence>
<reference evidence="13 14" key="1">
    <citation type="submission" date="2018-05" db="EMBL/GenBank/DDBJ databases">
        <title>Spiribacter halobius sp. nov., a moderately halophilic bacterium isolated from marine solar saltern.</title>
        <authorList>
            <person name="Zheng W.-S."/>
            <person name="Lu D.-C."/>
            <person name="Du Z.-J."/>
        </authorList>
    </citation>
    <scope>NUCLEOTIDE SEQUENCE [LARGE SCALE GENOMIC DNA]</scope>
    <source>
        <strain evidence="13 14">E85</strain>
    </source>
</reference>
<dbReference type="NCBIfam" id="TIGR00494">
    <property type="entry name" value="crcB"/>
    <property type="match status" value="1"/>
</dbReference>
<evidence type="ECO:0000256" key="4">
    <source>
        <dbReference type="ARBA" id="ARBA00022692"/>
    </source>
</evidence>
<dbReference type="GO" id="GO:0046872">
    <property type="term" value="F:metal ion binding"/>
    <property type="evidence" value="ECO:0007669"/>
    <property type="project" value="UniProtKB-KW"/>
</dbReference>
<dbReference type="RefSeq" id="WP_109679775.1">
    <property type="nucleotide sequence ID" value="NZ_CP086615.1"/>
</dbReference>
<dbReference type="PANTHER" id="PTHR28259:SF1">
    <property type="entry name" value="FLUORIDE EXPORT PROTEIN 1-RELATED"/>
    <property type="match status" value="1"/>
</dbReference>
<comment type="subcellular location">
    <subcellularLocation>
        <location evidence="1 12">Cell membrane</location>
        <topology evidence="1 12">Multi-pass membrane protein</topology>
    </subcellularLocation>
</comment>
<keyword evidence="2 12" id="KW-1003">Cell membrane</keyword>
<evidence type="ECO:0000256" key="7">
    <source>
        <dbReference type="ARBA" id="ARBA00023065"/>
    </source>
</evidence>
<dbReference type="AlphaFoldDB" id="A0A2U2MXW6"/>
<gene>
    <name evidence="12 13" type="primary">crcB</name>
    <name evidence="12" type="synonym">fluC</name>
    <name evidence="13" type="ORF">DEM34_15670</name>
</gene>
<evidence type="ECO:0000256" key="3">
    <source>
        <dbReference type="ARBA" id="ARBA00022519"/>
    </source>
</evidence>
<organism evidence="13 14">
    <name type="scientific">Sediminicurvatus halobius</name>
    <dbReference type="NCBI Taxonomy" id="2182432"/>
    <lineage>
        <taxon>Bacteria</taxon>
        <taxon>Pseudomonadati</taxon>
        <taxon>Pseudomonadota</taxon>
        <taxon>Gammaproteobacteria</taxon>
        <taxon>Chromatiales</taxon>
        <taxon>Ectothiorhodospiraceae</taxon>
        <taxon>Sediminicurvatus</taxon>
    </lineage>
</organism>
<dbReference type="HAMAP" id="MF_00454">
    <property type="entry name" value="FluC"/>
    <property type="match status" value="1"/>
</dbReference>
<sequence length="127" mass="13252">MNEWLAVAGGGALGASARYGVYLLVAHTVGVGFPWATPLVNIAGSLAMGVLVELTALLWLPAPWLRDFLAVGFLGAFTTFSTFSLDVVTLWERDRVAATVAYVLASGVLSVLACVGGMVATRRLLGP</sequence>
<comment type="catalytic activity">
    <reaction evidence="11">
        <text>fluoride(in) = fluoride(out)</text>
        <dbReference type="Rhea" id="RHEA:76159"/>
        <dbReference type="ChEBI" id="CHEBI:17051"/>
    </reaction>
    <physiologicalReaction direction="left-to-right" evidence="11">
        <dbReference type="Rhea" id="RHEA:76160"/>
    </physiologicalReaction>
</comment>
<keyword evidence="8 12" id="KW-0472">Membrane</keyword>
<dbReference type="GO" id="GO:0140114">
    <property type="term" value="P:cellular detoxification of fluoride"/>
    <property type="evidence" value="ECO:0007669"/>
    <property type="project" value="UniProtKB-UniRule"/>
</dbReference>
<dbReference type="Pfam" id="PF02537">
    <property type="entry name" value="CRCB"/>
    <property type="match status" value="1"/>
</dbReference>
<keyword evidence="9 12" id="KW-0407">Ion channel</keyword>
<keyword evidence="6 12" id="KW-0915">Sodium</keyword>
<name>A0A2U2MXW6_9GAMM</name>
<dbReference type="Proteomes" id="UP000245474">
    <property type="component" value="Unassembled WGS sequence"/>
</dbReference>
<proteinExistence type="inferred from homology"/>
<comment type="function">
    <text evidence="12">Fluoride-specific ion channel. Important for reducing fluoride concentration in the cell, thus reducing its toxicity.</text>
</comment>
<keyword evidence="7 12" id="KW-0406">Ion transport</keyword>
<keyword evidence="12" id="KW-0479">Metal-binding</keyword>
<dbReference type="GO" id="GO:0005886">
    <property type="term" value="C:plasma membrane"/>
    <property type="evidence" value="ECO:0007669"/>
    <property type="project" value="UniProtKB-SubCell"/>
</dbReference>
<feature type="transmembrane region" description="Helical" evidence="12">
    <location>
        <begin position="41"/>
        <end position="61"/>
    </location>
</feature>
<comment type="activity regulation">
    <text evidence="12">Na(+) is not transported, but it plays an essential structural role and its presence is essential for fluoride channel function.</text>
</comment>
<evidence type="ECO:0000256" key="2">
    <source>
        <dbReference type="ARBA" id="ARBA00022475"/>
    </source>
</evidence>
<evidence type="ECO:0000256" key="10">
    <source>
        <dbReference type="ARBA" id="ARBA00035120"/>
    </source>
</evidence>
<keyword evidence="3" id="KW-0997">Cell inner membrane</keyword>
<evidence type="ECO:0000256" key="8">
    <source>
        <dbReference type="ARBA" id="ARBA00023136"/>
    </source>
</evidence>
<evidence type="ECO:0000313" key="14">
    <source>
        <dbReference type="Proteomes" id="UP000245474"/>
    </source>
</evidence>
<keyword evidence="12" id="KW-0813">Transport</keyword>
<feature type="transmembrane region" description="Helical" evidence="12">
    <location>
        <begin position="97"/>
        <end position="120"/>
    </location>
</feature>
<keyword evidence="5 12" id="KW-1133">Transmembrane helix</keyword>
<dbReference type="InterPro" id="IPR003691">
    <property type="entry name" value="FluC"/>
</dbReference>
<keyword evidence="4 12" id="KW-0812">Transmembrane</keyword>
<evidence type="ECO:0000256" key="1">
    <source>
        <dbReference type="ARBA" id="ARBA00004651"/>
    </source>
</evidence>
<evidence type="ECO:0000256" key="5">
    <source>
        <dbReference type="ARBA" id="ARBA00022989"/>
    </source>
</evidence>
<comment type="similarity">
    <text evidence="10 12">Belongs to the fluoride channel Fluc/FEX (TC 1.A.43) family.</text>
</comment>
<dbReference type="PANTHER" id="PTHR28259">
    <property type="entry name" value="FLUORIDE EXPORT PROTEIN 1-RELATED"/>
    <property type="match status" value="1"/>
</dbReference>
<evidence type="ECO:0000256" key="12">
    <source>
        <dbReference type="HAMAP-Rule" id="MF_00454"/>
    </source>
</evidence>
<keyword evidence="14" id="KW-1185">Reference proteome</keyword>
<feature type="binding site" evidence="12">
    <location>
        <position position="75"/>
    </location>
    <ligand>
        <name>Na(+)</name>
        <dbReference type="ChEBI" id="CHEBI:29101"/>
        <note>structural</note>
    </ligand>
</feature>
<dbReference type="GO" id="GO:0062054">
    <property type="term" value="F:fluoride channel activity"/>
    <property type="evidence" value="ECO:0007669"/>
    <property type="project" value="UniProtKB-UniRule"/>
</dbReference>
<dbReference type="OrthoDB" id="9806299at2"/>
<evidence type="ECO:0000256" key="9">
    <source>
        <dbReference type="ARBA" id="ARBA00023303"/>
    </source>
</evidence>
<accession>A0A2U2MXW6</accession>
<feature type="transmembrane region" description="Helical" evidence="12">
    <location>
        <begin position="68"/>
        <end position="91"/>
    </location>
</feature>
<feature type="binding site" evidence="12">
    <location>
        <position position="78"/>
    </location>
    <ligand>
        <name>Na(+)</name>
        <dbReference type="ChEBI" id="CHEBI:29101"/>
        <note>structural</note>
    </ligand>
</feature>
<comment type="caution">
    <text evidence="13">The sequence shown here is derived from an EMBL/GenBank/DDBJ whole genome shotgun (WGS) entry which is preliminary data.</text>
</comment>
<evidence type="ECO:0000256" key="11">
    <source>
        <dbReference type="ARBA" id="ARBA00035585"/>
    </source>
</evidence>